<dbReference type="STRING" id="1122155.SAMN02745158_01550"/>
<dbReference type="PANTHER" id="PTHR36932">
    <property type="entry name" value="CAPSULAR POLYSACCHARIDE BIOSYNTHESIS PROTEIN"/>
    <property type="match status" value="1"/>
</dbReference>
<dbReference type="AlphaFoldDB" id="A0A1M4WCR1"/>
<keyword evidence="1" id="KW-0436">Ligase</keyword>
<dbReference type="InterPro" id="IPR053158">
    <property type="entry name" value="CapK_Type1_Caps_Biosynth"/>
</dbReference>
<dbReference type="GO" id="GO:0016874">
    <property type="term" value="F:ligase activity"/>
    <property type="evidence" value="ECO:0007669"/>
    <property type="project" value="UniProtKB-KW"/>
</dbReference>
<keyword evidence="2" id="KW-1185">Reference proteome</keyword>
<name>A0A1M4WCR1_9CLOT</name>
<evidence type="ECO:0000313" key="2">
    <source>
        <dbReference type="Proteomes" id="UP000184245"/>
    </source>
</evidence>
<dbReference type="EMBL" id="FQVI01000006">
    <property type="protein sequence ID" value="SHE79016.1"/>
    <property type="molecule type" value="Genomic_DNA"/>
</dbReference>
<dbReference type="OrthoDB" id="580775at2"/>
<protein>
    <submittedName>
        <fullName evidence="1">Phenylacetate-CoA ligase</fullName>
    </submittedName>
</protein>
<reference evidence="1 2" key="1">
    <citation type="submission" date="2016-11" db="EMBL/GenBank/DDBJ databases">
        <authorList>
            <person name="Jaros S."/>
            <person name="Januszkiewicz K."/>
            <person name="Wedrychowicz H."/>
        </authorList>
    </citation>
    <scope>NUCLEOTIDE SEQUENCE [LARGE SCALE GENOMIC DNA]</scope>
    <source>
        <strain evidence="1 2">DSM 17459</strain>
    </source>
</reference>
<dbReference type="PANTHER" id="PTHR36932:SF1">
    <property type="entry name" value="CAPSULAR POLYSACCHARIDE BIOSYNTHESIS PROTEIN"/>
    <property type="match status" value="1"/>
</dbReference>
<gene>
    <name evidence="1" type="ORF">SAMN02745158_01550</name>
</gene>
<dbReference type="Gene3D" id="3.40.50.12780">
    <property type="entry name" value="N-terminal domain of ligase-like"/>
    <property type="match status" value="1"/>
</dbReference>
<accession>A0A1M4WCR1</accession>
<evidence type="ECO:0000313" key="1">
    <source>
        <dbReference type="EMBL" id="SHE79016.1"/>
    </source>
</evidence>
<dbReference type="InterPro" id="IPR042099">
    <property type="entry name" value="ANL_N_sf"/>
</dbReference>
<proteinExistence type="predicted"/>
<sequence>MQLGEVLRRLAFNGLDALQGGKLNRLKEVNKREIVQGVTPEYIDRRIEKLLDYARENSPYYRKYKGAECLRDFPVLNKGDYLEHYEEIPCEGYSNKEKIYSLSTSGSTGTPFTVICDGDKMNRVNMNFISCMELNGFRMGMKRGEFRVWIPGKNTISSWKSFKNNLLMIDISNMGDDALAGICRRIQREKIQVLVSYSSALTALSRYISRNKIEVKDWSVEMIFAMGEALPWDTYHLLTEEFGFSPVRSYGNNENGFIAIQLGEEKGYTIDLYNFYVEILKLDNDEPASPGELGRIVVTDYYNKMFPMIRYDTGDTGIMELKTDKKGRVHGTLTEIYGRRGSLLFNCKGEPLSIHVFMNVLIHLEGIVHQAKCIQWDRTQYELLLNADREKIKEEEVVGLYRRYLGEEADIRVTYVDEIPIQASGKRMVCENRWKEK</sequence>
<dbReference type="RefSeq" id="WP_072850570.1">
    <property type="nucleotide sequence ID" value="NZ_FQVI01000006.1"/>
</dbReference>
<dbReference type="Proteomes" id="UP000184245">
    <property type="component" value="Unassembled WGS sequence"/>
</dbReference>
<organism evidence="1 2">
    <name type="scientific">Lactonifactor longoviformis DSM 17459</name>
    <dbReference type="NCBI Taxonomy" id="1122155"/>
    <lineage>
        <taxon>Bacteria</taxon>
        <taxon>Bacillati</taxon>
        <taxon>Bacillota</taxon>
        <taxon>Clostridia</taxon>
        <taxon>Eubacteriales</taxon>
        <taxon>Clostridiaceae</taxon>
        <taxon>Lactonifactor</taxon>
    </lineage>
</organism>
<dbReference type="SUPFAM" id="SSF56801">
    <property type="entry name" value="Acetyl-CoA synthetase-like"/>
    <property type="match status" value="1"/>
</dbReference>